<dbReference type="Pfam" id="PF16184">
    <property type="entry name" value="Cadherin_3"/>
    <property type="match status" value="1"/>
</dbReference>
<dbReference type="Pfam" id="PF24517">
    <property type="entry name" value="CBM96"/>
    <property type="match status" value="1"/>
</dbReference>
<feature type="domain" description="FAS1" evidence="4">
    <location>
        <begin position="44"/>
        <end position="187"/>
    </location>
</feature>
<evidence type="ECO:0000313" key="6">
    <source>
        <dbReference type="Proteomes" id="UP000270856"/>
    </source>
</evidence>
<sequence>MKNKKIIRHQYILVFVLMIVTLFYNCEIQDDFSYTKSNSNAELGITAWEYIQKHDSLNLLEEAILITNTQSFYDSGADKTFIAPTNEAFEKYLQDNSYESLSEVPVPILRNVLKYHIVNAYVSFDDPDLMERNNPLPYTTENGQTIYLSHNSQFTGIVNEGTSKQWEIVTSNLKSTTGVIHVLSSIVYFSALTTSNNEPDPSVTMDTIFPIHDTYVNGGSQSGRNFGTDVLIKVKNVSGNGLYDRKGFLMFDLNQLSQEGVIIDFKLELPIKFTHGKEVDFNVYEVKDTLWSELSLTFDNATFPTEDPIASITTAKLSSFEFDLIDYYKNLSHNGKVSFMLDGESGSNETDEFYSKENVLGFNPPMLIARLSSKNSVLVTEANTGFSVDSGETFAFDNNVLRVTGSAPEDITFTIEQAPEYGWLVRGASILQTGDTFTQEDIDVKNLIFISNGSGSSDIIVLSAADKVGATVDSFDVNITIQ</sequence>
<dbReference type="SMART" id="SM00554">
    <property type="entry name" value="FAS1"/>
    <property type="match status" value="1"/>
</dbReference>
<dbReference type="SUPFAM" id="SSF82153">
    <property type="entry name" value="FAS1 domain"/>
    <property type="match status" value="1"/>
</dbReference>
<dbReference type="NCBIfam" id="NF033679">
    <property type="entry name" value="DNRLRE_dom"/>
    <property type="match status" value="1"/>
</dbReference>
<protein>
    <submittedName>
        <fullName evidence="5">DNRLRE domain-containing protein</fullName>
    </submittedName>
</protein>
<comment type="caution">
    <text evidence="5">The sequence shown here is derived from an EMBL/GenBank/DDBJ whole genome shotgun (WGS) entry which is preliminary data.</text>
</comment>
<evidence type="ECO:0000256" key="2">
    <source>
        <dbReference type="ARBA" id="ARBA00022525"/>
    </source>
</evidence>
<dbReference type="PROSITE" id="PS50213">
    <property type="entry name" value="FAS1"/>
    <property type="match status" value="1"/>
</dbReference>
<dbReference type="InterPro" id="IPR036378">
    <property type="entry name" value="FAS1_dom_sf"/>
</dbReference>
<dbReference type="AlphaFoldDB" id="A0A3N4NUJ2"/>
<organism evidence="5 6">
    <name type="scientific">Aureibaculum marinum</name>
    <dbReference type="NCBI Taxonomy" id="2487930"/>
    <lineage>
        <taxon>Bacteria</taxon>
        <taxon>Pseudomonadati</taxon>
        <taxon>Bacteroidota</taxon>
        <taxon>Flavobacteriia</taxon>
        <taxon>Flavobacteriales</taxon>
        <taxon>Flavobacteriaceae</taxon>
        <taxon>Aureibaculum</taxon>
    </lineage>
</organism>
<dbReference type="GO" id="GO:0005576">
    <property type="term" value="C:extracellular region"/>
    <property type="evidence" value="ECO:0007669"/>
    <property type="project" value="UniProtKB-SubCell"/>
</dbReference>
<gene>
    <name evidence="5" type="ORF">EGM88_11510</name>
</gene>
<dbReference type="InterPro" id="IPR055372">
    <property type="entry name" value="CBM96"/>
</dbReference>
<proteinExistence type="predicted"/>
<keyword evidence="3" id="KW-0732">Signal</keyword>
<evidence type="ECO:0000256" key="3">
    <source>
        <dbReference type="ARBA" id="ARBA00022729"/>
    </source>
</evidence>
<evidence type="ECO:0000313" key="5">
    <source>
        <dbReference type="EMBL" id="RPD95840.1"/>
    </source>
</evidence>
<evidence type="ECO:0000256" key="1">
    <source>
        <dbReference type="ARBA" id="ARBA00004613"/>
    </source>
</evidence>
<dbReference type="InterPro" id="IPR000782">
    <property type="entry name" value="FAS1_domain"/>
</dbReference>
<dbReference type="OrthoDB" id="691725at2"/>
<accession>A0A3N4NUJ2</accession>
<dbReference type="RefSeq" id="WP_123898435.1">
    <property type="nucleotide sequence ID" value="NZ_RPFJ01000015.1"/>
</dbReference>
<keyword evidence="6" id="KW-1185">Reference proteome</keyword>
<dbReference type="Pfam" id="PF02469">
    <property type="entry name" value="Fasciclin"/>
    <property type="match status" value="1"/>
</dbReference>
<reference evidence="5 6" key="1">
    <citation type="submission" date="2018-11" db="EMBL/GenBank/DDBJ databases">
        <title>Aureibaculum marinum gen. nov., sp. nov., a member of the family Flavobacteriaceae isolated from the Bohai Sea.</title>
        <authorList>
            <person name="Ji X."/>
        </authorList>
    </citation>
    <scope>NUCLEOTIDE SEQUENCE [LARGE SCALE GENOMIC DNA]</scope>
    <source>
        <strain evidence="5 6">BH-SD17</strain>
    </source>
</reference>
<dbReference type="Gene3D" id="2.30.180.10">
    <property type="entry name" value="FAS1 domain"/>
    <property type="match status" value="1"/>
</dbReference>
<dbReference type="Proteomes" id="UP000270856">
    <property type="component" value="Unassembled WGS sequence"/>
</dbReference>
<keyword evidence="2" id="KW-0964">Secreted</keyword>
<evidence type="ECO:0000259" key="4">
    <source>
        <dbReference type="PROSITE" id="PS50213"/>
    </source>
</evidence>
<name>A0A3N4NUJ2_9FLAO</name>
<dbReference type="EMBL" id="RPFJ01000015">
    <property type="protein sequence ID" value="RPD95840.1"/>
    <property type="molecule type" value="Genomic_DNA"/>
</dbReference>
<comment type="subcellular location">
    <subcellularLocation>
        <location evidence="1">Secreted</location>
    </subcellularLocation>
</comment>